<dbReference type="EMBL" id="JACYHB010000003">
    <property type="protein sequence ID" value="MBD8078376.1"/>
    <property type="molecule type" value="Genomic_DNA"/>
</dbReference>
<reference evidence="2" key="1">
    <citation type="journal article" date="2018" name="Curr. Microbiol.">
        <title>Cellulosimicrobium arenosum sp. nov., Isolated from Marine Sediment Sand.</title>
        <authorList>
            <person name="Oh M."/>
            <person name="Kim J.H."/>
            <person name="Yoon J.H."/>
            <person name="Schumann P."/>
            <person name="Kim W."/>
        </authorList>
    </citation>
    <scope>NUCLEOTIDE SEQUENCE</scope>
    <source>
        <strain evidence="2">KCTC 49039</strain>
    </source>
</reference>
<dbReference type="Proteomes" id="UP000610846">
    <property type="component" value="Unassembled WGS sequence"/>
</dbReference>
<keyword evidence="3" id="KW-1185">Reference proteome</keyword>
<sequence length="101" mass="10340">MSVASSVEEVSQRVVVCPSVSASGPCPSSDDEAATAASWLSSPARSPPRVNWTTSIPGPMPRVRVSAENPLNDSSGVRAAQVFCAIAGNDSSTRPCTSCCV</sequence>
<reference evidence="2" key="2">
    <citation type="submission" date="2020-09" db="EMBL/GenBank/DDBJ databases">
        <authorList>
            <person name="Yu Y."/>
        </authorList>
    </citation>
    <scope>NUCLEOTIDE SEQUENCE</scope>
    <source>
        <strain evidence="2">KCTC 49039</strain>
    </source>
</reference>
<evidence type="ECO:0000256" key="1">
    <source>
        <dbReference type="SAM" id="MobiDB-lite"/>
    </source>
</evidence>
<dbReference type="RefSeq" id="WP_191827968.1">
    <property type="nucleotide sequence ID" value="NZ_JACYHB010000003.1"/>
</dbReference>
<evidence type="ECO:0000313" key="3">
    <source>
        <dbReference type="Proteomes" id="UP000610846"/>
    </source>
</evidence>
<evidence type="ECO:0000313" key="2">
    <source>
        <dbReference type="EMBL" id="MBD8078376.1"/>
    </source>
</evidence>
<dbReference type="AlphaFoldDB" id="A0A927G7J8"/>
<name>A0A927G7J8_9MICO</name>
<feature type="region of interest" description="Disordered" evidence="1">
    <location>
        <begin position="19"/>
        <end position="55"/>
    </location>
</feature>
<accession>A0A927G7J8</accession>
<organism evidence="2 3">
    <name type="scientific">Cellulosimicrobium arenosum</name>
    <dbReference type="NCBI Taxonomy" id="2708133"/>
    <lineage>
        <taxon>Bacteria</taxon>
        <taxon>Bacillati</taxon>
        <taxon>Actinomycetota</taxon>
        <taxon>Actinomycetes</taxon>
        <taxon>Micrococcales</taxon>
        <taxon>Promicromonosporaceae</taxon>
        <taxon>Cellulosimicrobium</taxon>
    </lineage>
</organism>
<comment type="caution">
    <text evidence="2">The sequence shown here is derived from an EMBL/GenBank/DDBJ whole genome shotgun (WGS) entry which is preliminary data.</text>
</comment>
<gene>
    <name evidence="2" type="ORF">IF651_04805</name>
</gene>
<proteinExistence type="predicted"/>
<protein>
    <submittedName>
        <fullName evidence="2">Uncharacterized protein</fullName>
    </submittedName>
</protein>